<sequence length="1513" mass="162207">MSSELFQLDDQVPLDDAIVEAYTNAAGNEVIGLFSKSVNNGQPFAPTAIVQYFINLSPDATCSISRSIGNGPFTQVTDFLPPRGQEVDVYNSCADTSQTVEVYVATCNGPDGFQQNYTATLNDMIGCEGAFNPFLIMGSAVGQMYPLQLVVPRTTCDAGDTCQVQGGGGNPTVAPTQPPSLLPTNPPSLLTNPPSMLPTNPPVGNPATEKVIFLNNIRTNLAICFKYAADSQSLDTYIPTPLKFAEYAEVTITASMLAVGYFFIDERATVCSDANVLPAFDFTTPRETLALVGPTPLDDSIVEAYTDLQGNGFIGLFRKDFTDNGQPLQATSIVQYFINLSPDVFCSVSRQVGTGQMVEIIPLLGSRNEDVDIFTSCEDTTQTAEMYLFQCSGENQFSKNFTVNLNSVLGCEGAFNPFIVMGSAVGTNFPLQLVRPREACGSEDATCRVQGGITPTQQPISAPPTVTPTVPPTAPPSLPPTAPPSLPPTGAPVQEKVLFLNNIRTNFGVCFKYAIDSQTLDTYVPTPLRFSETAEVTMTVSLLAVEMFLVDPEKTTCSDDTIIPSSDTTTPRQVFAIGGSLDDSIVEGFTDSRGSVTINLFNRNVNSINDQPPPPTAIVQYFMNLSPNVFCSVSRTIEDQTKVLTVFLPTRNQYVDVFESCDATSRKAETYVFSCNGEQNFQQNLTIVLSETLGCEGAFNPFILMGSPNSTQYPLRVIRPERTCAPADVCTVGTAPPTQAVVPTMAPSVTTIPPTPSATAVRQKVIFLNNIRTSLPLCFKYGADTTSLTTYVPTPLNFAESSEIDITVANLAVEFFFIDGSKTQCTDQTILQGVDSTKPRTILFLAGGTSDIDDSIVEASTDAQGKSNISLFRKEGTLLPSTAVVQYFINLSPNTVCGFSRQIGSGSMEQITPLLPYRADATDVYNSCADTSRQPETYVVTCTGSSDFNKNVTVTLDSTLGCEGAYNPFMVMGSMVGTQYPLQLVRPRSSCDPGDACLVQAAPTAMPVGAPTMPSVQPTMQPIGGGTTQKVLFLNNIPVDFALCFKIGTDKQTLDTYVPQPLRFSESYEVVITAATVAVDAFLIDKSMQVCNDSTIIPGVNTTKPRTTINLGPTSFDDSIIEAYQGPSATLTINLFKKVTGANGEPLPYSAIVQYFINLSPDAFCSVNQKIGSNPSQQIVSTLTERQEATFVFNTCADTSRAVEVYDFRCEGPNNFTKSFQVTLDTVLGCEGAFNPFLIMGSAQSSLFPLSVVRPDRICAETTKCKVEAAVPTQMPTQLVPSVPTASPTSPLVVRVSYSAVFMLLDFSEMESNGDLDPLRANMIQTLSNAFNKPSDMISVTAIKPGSVVVDGEIQASSLAEGDEIATAMKEDEFVFSSANGFNTDYGVPEVSASYEGENTEESSKGTSSSSGDEGLAESTAAGIGVAVIVIVVVAVILCGFCCYRRWKLKHRSEVADESMAEQMPDQTPVDPDMMEAPPAQTASVAAKKQDLAEEQTIGHGPSVAEEKELAQV</sequence>
<keyword evidence="2" id="KW-1133">Transmembrane helix</keyword>
<dbReference type="EMBL" id="HBIV01003516">
    <property type="protein sequence ID" value="CAE0647391.1"/>
    <property type="molecule type" value="Transcribed_RNA"/>
</dbReference>
<evidence type="ECO:0000313" key="3">
    <source>
        <dbReference type="EMBL" id="CAE0647391.1"/>
    </source>
</evidence>
<accession>A0A7S4DG56</accession>
<feature type="compositionally biased region" description="Pro residues" evidence="1">
    <location>
        <begin position="461"/>
        <end position="489"/>
    </location>
</feature>
<gene>
    <name evidence="3" type="ORF">LGLO00237_LOCUS2412</name>
</gene>
<organism evidence="3">
    <name type="scientific">Lotharella globosa</name>
    <dbReference type="NCBI Taxonomy" id="91324"/>
    <lineage>
        <taxon>Eukaryota</taxon>
        <taxon>Sar</taxon>
        <taxon>Rhizaria</taxon>
        <taxon>Cercozoa</taxon>
        <taxon>Chlorarachniophyceae</taxon>
        <taxon>Lotharella</taxon>
    </lineage>
</organism>
<keyword evidence="2" id="KW-0472">Membrane</keyword>
<feature type="region of interest" description="Disordered" evidence="1">
    <location>
        <begin position="453"/>
        <end position="489"/>
    </location>
</feature>
<proteinExistence type="predicted"/>
<reference evidence="3" key="1">
    <citation type="submission" date="2021-01" db="EMBL/GenBank/DDBJ databases">
        <authorList>
            <person name="Corre E."/>
            <person name="Pelletier E."/>
            <person name="Niang G."/>
            <person name="Scheremetjew M."/>
            <person name="Finn R."/>
            <person name="Kale V."/>
            <person name="Holt S."/>
            <person name="Cochrane G."/>
            <person name="Meng A."/>
            <person name="Brown T."/>
            <person name="Cohen L."/>
        </authorList>
    </citation>
    <scope>NUCLEOTIDE SEQUENCE</scope>
    <source>
        <strain evidence="3">CCCM811</strain>
    </source>
</reference>
<feature type="region of interest" description="Disordered" evidence="1">
    <location>
        <begin position="1456"/>
        <end position="1513"/>
    </location>
</feature>
<keyword evidence="2" id="KW-0812">Transmembrane</keyword>
<protein>
    <submittedName>
        <fullName evidence="3">Uncharacterized protein</fullName>
    </submittedName>
</protein>
<name>A0A7S4DG56_9EUKA</name>
<evidence type="ECO:0000256" key="1">
    <source>
        <dbReference type="SAM" id="MobiDB-lite"/>
    </source>
</evidence>
<feature type="transmembrane region" description="Helical" evidence="2">
    <location>
        <begin position="1421"/>
        <end position="1444"/>
    </location>
</feature>
<feature type="compositionally biased region" description="Low complexity" evidence="1">
    <location>
        <begin position="1405"/>
        <end position="1414"/>
    </location>
</feature>
<evidence type="ECO:0000256" key="2">
    <source>
        <dbReference type="SAM" id="Phobius"/>
    </source>
</evidence>
<feature type="region of interest" description="Disordered" evidence="1">
    <location>
        <begin position="1394"/>
        <end position="1416"/>
    </location>
</feature>